<gene>
    <name evidence="10" type="ORF">GMO_27560</name>
</gene>
<evidence type="ECO:0000256" key="7">
    <source>
        <dbReference type="ARBA" id="ARBA00023014"/>
    </source>
</evidence>
<dbReference type="RefSeq" id="WP_008852897.1">
    <property type="nucleotide sequence ID" value="NZ_AGQV01000015.1"/>
</dbReference>
<dbReference type="InterPro" id="IPR020612">
    <property type="entry name" value="Methylthiotransferase_CS"/>
</dbReference>
<evidence type="ECO:0000256" key="2">
    <source>
        <dbReference type="ARBA" id="ARBA00022485"/>
    </source>
</evidence>
<keyword evidence="7" id="KW-0411">Iron-sulfur</keyword>
<dbReference type="InterPro" id="IPR058240">
    <property type="entry name" value="rSAM_sf"/>
</dbReference>
<dbReference type="PANTHER" id="PTHR11918:SF45">
    <property type="entry name" value="THREONYLCARBAMOYLADENOSINE TRNA METHYLTHIOTRANSFERASE"/>
    <property type="match status" value="1"/>
</dbReference>
<keyword evidence="5" id="KW-0479">Metal-binding</keyword>
<keyword evidence="6" id="KW-0408">Iron</keyword>
<dbReference type="PROSITE" id="PS51449">
    <property type="entry name" value="MTTASE_N"/>
    <property type="match status" value="1"/>
</dbReference>
<proteinExistence type="predicted"/>
<comment type="cofactor">
    <cofactor evidence="1">
        <name>[4Fe-4S] cluster</name>
        <dbReference type="ChEBI" id="CHEBI:49883"/>
    </cofactor>
</comment>
<dbReference type="InterPro" id="IPR006638">
    <property type="entry name" value="Elp3/MiaA/NifB-like_rSAM"/>
</dbReference>
<dbReference type="GO" id="GO:0051539">
    <property type="term" value="F:4 iron, 4 sulfur cluster binding"/>
    <property type="evidence" value="ECO:0007669"/>
    <property type="project" value="UniProtKB-KW"/>
</dbReference>
<dbReference type="Gene3D" id="3.80.30.20">
    <property type="entry name" value="tm_1862 like domain"/>
    <property type="match status" value="1"/>
</dbReference>
<dbReference type="PROSITE" id="PS51918">
    <property type="entry name" value="RADICAL_SAM"/>
    <property type="match status" value="1"/>
</dbReference>
<dbReference type="Gene3D" id="3.40.50.12160">
    <property type="entry name" value="Methylthiotransferase, N-terminal domain"/>
    <property type="match status" value="1"/>
</dbReference>
<organism evidence="10 11">
    <name type="scientific">Gluconobacter morbifer G707</name>
    <dbReference type="NCBI Taxonomy" id="1088869"/>
    <lineage>
        <taxon>Bacteria</taxon>
        <taxon>Pseudomonadati</taxon>
        <taxon>Pseudomonadota</taxon>
        <taxon>Alphaproteobacteria</taxon>
        <taxon>Acetobacterales</taxon>
        <taxon>Acetobacteraceae</taxon>
        <taxon>Gluconobacter</taxon>
    </lineage>
</organism>
<evidence type="ECO:0000313" key="11">
    <source>
        <dbReference type="Proteomes" id="UP000004949"/>
    </source>
</evidence>
<dbReference type="PANTHER" id="PTHR11918">
    <property type="entry name" value="RADICAL SAM PROTEINS"/>
    <property type="match status" value="1"/>
</dbReference>
<dbReference type="OrthoDB" id="9805215at2"/>
<evidence type="ECO:0000256" key="1">
    <source>
        <dbReference type="ARBA" id="ARBA00001966"/>
    </source>
</evidence>
<reference evidence="10 11" key="1">
    <citation type="submission" date="2011-10" db="EMBL/GenBank/DDBJ databases">
        <title>Genome sequence of Gluconobacter morbifer G707, isolated from Drosophila gut.</title>
        <authorList>
            <person name="Lee W.-J."/>
            <person name="Kim E.-K."/>
        </authorList>
    </citation>
    <scope>NUCLEOTIDE SEQUENCE [LARGE SCALE GENOMIC DNA]</scope>
    <source>
        <strain evidence="10 11">G707</strain>
    </source>
</reference>
<sequence length="399" mass="43566">MSAPTVLTFGCRLNAHESDGMSHHARGQSDTIIVNTCAVTTAAERQARQAIRRAHREHPDAKIVVTGCASEIDAGRWGALPGVTRIVPNAEKLKPKTWGDTAGGLPPSRHARALLQVQQGCDHRCTFCIIPYGRGDSHSTPVPEAISRARTLVEAGHREIVLTGVDIASWQGTDGRGLGTLCRRLLEAVPGIARLRLSSIDPVALDPETGDPDLWWLLEHDARLMPHLHLSLQAGSDLILKRMKRRHDTARVAAMLRRVRALRPDIGVGADLIAGFPTETDALFQETLSFIEEQDIPFLHIFPYSERPGTPAARMPAVPNARRQERASHLRAVGEANRDRFLRRFIGRPVDVLVETAERGHSAEFASVRLEGAVPSRGSVVTVRPHAVENGSLVAEIPA</sequence>
<protein>
    <submittedName>
        <fullName evidence="10">Putative oxidoreductase</fullName>
    </submittedName>
</protein>
<dbReference type="InterPro" id="IPR005839">
    <property type="entry name" value="Methylthiotransferase"/>
</dbReference>
<dbReference type="InterPro" id="IPR007197">
    <property type="entry name" value="rSAM"/>
</dbReference>
<dbReference type="PROSITE" id="PS01278">
    <property type="entry name" value="MTTASE_RADICAL"/>
    <property type="match status" value="1"/>
</dbReference>
<dbReference type="InterPro" id="IPR038135">
    <property type="entry name" value="Methylthiotransferase_N_sf"/>
</dbReference>
<dbReference type="GO" id="GO:0035598">
    <property type="term" value="F:tRNA (N(6)-L-threonylcarbamoyladenosine(37)-C(2))-methylthiotransferase activity"/>
    <property type="evidence" value="ECO:0007669"/>
    <property type="project" value="TreeGrafter"/>
</dbReference>
<evidence type="ECO:0000256" key="6">
    <source>
        <dbReference type="ARBA" id="ARBA00023004"/>
    </source>
</evidence>
<dbReference type="SFLD" id="SFLDG01082">
    <property type="entry name" value="B12-binding_domain_containing"/>
    <property type="match status" value="1"/>
</dbReference>
<accession>G6XMN8</accession>
<keyword evidence="3" id="KW-0808">Transferase</keyword>
<keyword evidence="4" id="KW-0949">S-adenosyl-L-methionine</keyword>
<keyword evidence="11" id="KW-1185">Reference proteome</keyword>
<evidence type="ECO:0000313" key="10">
    <source>
        <dbReference type="EMBL" id="EHH66937.1"/>
    </source>
</evidence>
<dbReference type="eggNOG" id="COG0621">
    <property type="taxonomic scope" value="Bacteria"/>
</dbReference>
<dbReference type="EMBL" id="AGQV01000015">
    <property type="protein sequence ID" value="EHH66937.1"/>
    <property type="molecule type" value="Genomic_DNA"/>
</dbReference>
<dbReference type="InterPro" id="IPR013848">
    <property type="entry name" value="Methylthiotransferase_N"/>
</dbReference>
<feature type="domain" description="Radical SAM core" evidence="9">
    <location>
        <begin position="107"/>
        <end position="340"/>
    </location>
</feature>
<dbReference type="Pfam" id="PF00919">
    <property type="entry name" value="UPF0004"/>
    <property type="match status" value="1"/>
</dbReference>
<dbReference type="NCBIfam" id="TIGR00089">
    <property type="entry name" value="MiaB/RimO family radical SAM methylthiotransferase"/>
    <property type="match status" value="1"/>
</dbReference>
<evidence type="ECO:0000259" key="9">
    <source>
        <dbReference type="PROSITE" id="PS51918"/>
    </source>
</evidence>
<dbReference type="AlphaFoldDB" id="G6XMN8"/>
<evidence type="ECO:0000256" key="4">
    <source>
        <dbReference type="ARBA" id="ARBA00022691"/>
    </source>
</evidence>
<dbReference type="SUPFAM" id="SSF102114">
    <property type="entry name" value="Radical SAM enzymes"/>
    <property type="match status" value="1"/>
</dbReference>
<dbReference type="PATRIC" id="fig|1088869.3.peg.2749"/>
<name>G6XMN8_9PROT</name>
<dbReference type="SMART" id="SM00729">
    <property type="entry name" value="Elp3"/>
    <property type="match status" value="1"/>
</dbReference>
<dbReference type="Proteomes" id="UP000004949">
    <property type="component" value="Unassembled WGS sequence"/>
</dbReference>
<keyword evidence="2" id="KW-0004">4Fe-4S</keyword>
<evidence type="ECO:0000256" key="3">
    <source>
        <dbReference type="ARBA" id="ARBA00022679"/>
    </source>
</evidence>
<dbReference type="InterPro" id="IPR023404">
    <property type="entry name" value="rSAM_horseshoe"/>
</dbReference>
<feature type="domain" description="MTTase N-terminal" evidence="8">
    <location>
        <begin position="2"/>
        <end position="103"/>
    </location>
</feature>
<comment type="caution">
    <text evidence="10">The sequence shown here is derived from an EMBL/GenBank/DDBJ whole genome shotgun (WGS) entry which is preliminary data.</text>
</comment>
<dbReference type="Pfam" id="PF04055">
    <property type="entry name" value="Radical_SAM"/>
    <property type="match status" value="1"/>
</dbReference>
<evidence type="ECO:0000259" key="8">
    <source>
        <dbReference type="PROSITE" id="PS51449"/>
    </source>
</evidence>
<dbReference type="STRING" id="1088869.GMO_27560"/>
<dbReference type="CDD" id="cd01335">
    <property type="entry name" value="Radical_SAM"/>
    <property type="match status" value="1"/>
</dbReference>
<dbReference type="SFLD" id="SFLDS00029">
    <property type="entry name" value="Radical_SAM"/>
    <property type="match status" value="1"/>
</dbReference>
<evidence type="ECO:0000256" key="5">
    <source>
        <dbReference type="ARBA" id="ARBA00022723"/>
    </source>
</evidence>
<dbReference type="GO" id="GO:0046872">
    <property type="term" value="F:metal ion binding"/>
    <property type="evidence" value="ECO:0007669"/>
    <property type="project" value="UniProtKB-KW"/>
</dbReference>